<dbReference type="GO" id="GO:0051607">
    <property type="term" value="P:defense response to virus"/>
    <property type="evidence" value="ECO:0007669"/>
    <property type="project" value="UniProtKB-KW"/>
</dbReference>
<dbReference type="Pfam" id="PF18019">
    <property type="entry name" value="Cas3_HD"/>
    <property type="match status" value="1"/>
</dbReference>
<dbReference type="Proteomes" id="UP000004169">
    <property type="component" value="Unassembled WGS sequence"/>
</dbReference>
<keyword evidence="9" id="KW-0051">Antiviral defense</keyword>
<sequence length="912" mass="98747">MMEGVMDRNDNSSPDYLSWKGKARPDAKAMFPWHPAAYHCLDVAAVGGAILGATSVARRRWATLLGGPEDECIPLILLTLALHDLGKFTGAFQAKLANGSELPGGVVFGRDPGHDVAGGILYDQAPAIDNWRAARFGPPRRVLTKSRPSLADERFRRLLWAAFGHHGSPRSMIGEELGRLATPVDQAAAAGFLNDLESLDGFAVLGPSSLSWLDESRIAAASWALAGLTVLCDWIGSNSRWFPYHAPTLPLDIYWKTVTRPQADHAIREAGLIPARPAGRFSLAEALPGIAAPTPSPMQHWAQTMALPEGPVLAILEDLTGAGKTEAALLLAARIMREKGAQGLYLALPTMATANALYDRLGPVVRALFVGEDQPSLVLAHSARDLHPGFRVVDLAGPTPAEGGRVGDQRDESAEVTCPAWIADDRRRTFLADIGVGTIDQALLAVLQTKFQSLRLDGLSRSVLVVDEVHAYDAYMTEAIEALLLAQASLGGSAILLSATLPEATRRRFEAAFTGRPAGGDDGSAYPLATLASATGAVHAPIAAGRGSRRRLPVRFLADADAAQTLCREAVARGAAVAWIRNSVDDALDAVEALHDLGPTCSLDLFHARFCLGHRLAIEQRVVRRYGRTGEQDRQGIVIATQVIEQSLDLDFDVLISDLAPIDLLIQRAGRLGRHQRGPRPFDLCLHVVGPSAIDDPGPGWFSAPFPRAAYVYRDHGALWLTRRLLEERGAIDLPADARFLIEAVHGPAAEDRIPKALRPMHDRIVGEAGAHRAYAQMALIDLKNGYAPTGHGWEDDARISTRLGEASMAVRLAVWDGQTLAPMVTDIDQQRAWRLSEVSVPLRRLDLEREPGSDLAAAERDLAGRLHWPDWAPPIVAFRRDGDGFKSCDRSGHIRVAPWTYDFSTGLRYPR</sequence>
<gene>
    <name evidence="11" type="ORF">PHAMO_40031</name>
</gene>
<dbReference type="eggNOG" id="COG1203">
    <property type="taxonomic scope" value="Bacteria"/>
</dbReference>
<dbReference type="GO" id="GO:0046872">
    <property type="term" value="F:metal ion binding"/>
    <property type="evidence" value="ECO:0007669"/>
    <property type="project" value="UniProtKB-KW"/>
</dbReference>
<evidence type="ECO:0000256" key="2">
    <source>
        <dbReference type="ARBA" id="ARBA00009046"/>
    </source>
</evidence>
<name>H8FVT2_MAGML</name>
<organism evidence="11 12">
    <name type="scientific">Magnetospirillum molischianum DSM 120</name>
    <dbReference type="NCBI Taxonomy" id="1150626"/>
    <lineage>
        <taxon>Bacteria</taxon>
        <taxon>Pseudomonadati</taxon>
        <taxon>Pseudomonadota</taxon>
        <taxon>Alphaproteobacteria</taxon>
        <taxon>Rhodospirillales</taxon>
        <taxon>Rhodospirillaceae</taxon>
        <taxon>Magnetospirillum</taxon>
    </lineage>
</organism>
<keyword evidence="3" id="KW-0540">Nuclease</keyword>
<evidence type="ECO:0000256" key="5">
    <source>
        <dbReference type="ARBA" id="ARBA00022741"/>
    </source>
</evidence>
<reference evidence="11 12" key="1">
    <citation type="journal article" date="2012" name="J. Bacteriol.">
        <title>Draft Genome Sequence of the Purple Photosynthetic Bacterium Phaeospirillum molischianum DSM120, a Particularly Versatile Bacterium.</title>
        <authorList>
            <person name="Duquesne K."/>
            <person name="Prima V."/>
            <person name="Ji B."/>
            <person name="Rouy Z."/>
            <person name="Medigue C."/>
            <person name="Talla E."/>
            <person name="Sturgis J.N."/>
        </authorList>
    </citation>
    <scope>NUCLEOTIDE SEQUENCE [LARGE SCALE GENOMIC DNA]</scope>
    <source>
        <strain evidence="12">DSM120</strain>
    </source>
</reference>
<comment type="similarity">
    <text evidence="1">In the N-terminal section; belongs to the CRISPR-associated nuclease Cas3-HD family.</text>
</comment>
<keyword evidence="12" id="KW-1185">Reference proteome</keyword>
<dbReference type="Pfam" id="PF22590">
    <property type="entry name" value="Cas3-like_C_2"/>
    <property type="match status" value="1"/>
</dbReference>
<evidence type="ECO:0000256" key="6">
    <source>
        <dbReference type="ARBA" id="ARBA00022801"/>
    </source>
</evidence>
<dbReference type="NCBIfam" id="TIGR01596">
    <property type="entry name" value="cas3_HD"/>
    <property type="match status" value="1"/>
</dbReference>
<keyword evidence="5" id="KW-0547">Nucleotide-binding</keyword>
<dbReference type="GO" id="GO:0004518">
    <property type="term" value="F:nuclease activity"/>
    <property type="evidence" value="ECO:0007669"/>
    <property type="project" value="UniProtKB-KW"/>
</dbReference>
<keyword evidence="6" id="KW-0378">Hydrolase</keyword>
<evidence type="ECO:0000313" key="11">
    <source>
        <dbReference type="EMBL" id="CCG42470.1"/>
    </source>
</evidence>
<protein>
    <submittedName>
        <fullName evidence="11">CRISPR-associated helicase Cas3</fullName>
    </submittedName>
</protein>
<dbReference type="InterPro" id="IPR038257">
    <property type="entry name" value="CRISPR-assoc_Cas3_HD_sf"/>
</dbReference>
<accession>H8FVT2</accession>
<comment type="similarity">
    <text evidence="2">In the central section; belongs to the CRISPR-associated helicase Cas3 family.</text>
</comment>
<dbReference type="InterPro" id="IPR054712">
    <property type="entry name" value="Cas3-like_dom"/>
</dbReference>
<dbReference type="CDD" id="cd09641">
    <property type="entry name" value="Cas3''_I"/>
    <property type="match status" value="1"/>
</dbReference>
<dbReference type="STRING" id="1150626.PHAMO_40031"/>
<dbReference type="Gene3D" id="3.40.50.300">
    <property type="entry name" value="P-loop containing nucleotide triphosphate hydrolases"/>
    <property type="match status" value="2"/>
</dbReference>
<dbReference type="GO" id="GO:0005524">
    <property type="term" value="F:ATP binding"/>
    <property type="evidence" value="ECO:0007669"/>
    <property type="project" value="UniProtKB-KW"/>
</dbReference>
<dbReference type="GO" id="GO:0003723">
    <property type="term" value="F:RNA binding"/>
    <property type="evidence" value="ECO:0007669"/>
    <property type="project" value="TreeGrafter"/>
</dbReference>
<evidence type="ECO:0000256" key="3">
    <source>
        <dbReference type="ARBA" id="ARBA00022722"/>
    </source>
</evidence>
<dbReference type="NCBIfam" id="TIGR01587">
    <property type="entry name" value="cas3_core"/>
    <property type="match status" value="1"/>
</dbReference>
<evidence type="ECO:0000256" key="7">
    <source>
        <dbReference type="ARBA" id="ARBA00022806"/>
    </source>
</evidence>
<dbReference type="SUPFAM" id="SSF52540">
    <property type="entry name" value="P-loop containing nucleoside triphosphate hydrolases"/>
    <property type="match status" value="1"/>
</dbReference>
<proteinExistence type="inferred from homology"/>
<dbReference type="InterPro" id="IPR006474">
    <property type="entry name" value="Helicase_Cas3_CRISPR-ass_core"/>
</dbReference>
<keyword evidence="4" id="KW-0479">Metal-binding</keyword>
<keyword evidence="8" id="KW-0067">ATP-binding</keyword>
<dbReference type="Gene3D" id="1.10.3210.30">
    <property type="match status" value="1"/>
</dbReference>
<evidence type="ECO:0000259" key="10">
    <source>
        <dbReference type="PROSITE" id="PS51643"/>
    </source>
</evidence>
<evidence type="ECO:0000313" key="12">
    <source>
        <dbReference type="Proteomes" id="UP000004169"/>
    </source>
</evidence>
<evidence type="ECO:0000256" key="1">
    <source>
        <dbReference type="ARBA" id="ARBA00006847"/>
    </source>
</evidence>
<dbReference type="AlphaFoldDB" id="H8FVT2"/>
<keyword evidence="7" id="KW-0347">Helicase</keyword>
<dbReference type="EMBL" id="CAHP01000034">
    <property type="protein sequence ID" value="CCG42470.1"/>
    <property type="molecule type" value="Genomic_DNA"/>
</dbReference>
<dbReference type="PANTHER" id="PTHR47963">
    <property type="entry name" value="DEAD-BOX ATP-DEPENDENT RNA HELICASE 47, MITOCHONDRIAL"/>
    <property type="match status" value="1"/>
</dbReference>
<dbReference type="PROSITE" id="PS51643">
    <property type="entry name" value="HD_CAS3"/>
    <property type="match status" value="1"/>
</dbReference>
<dbReference type="GO" id="GO:0003724">
    <property type="term" value="F:RNA helicase activity"/>
    <property type="evidence" value="ECO:0007669"/>
    <property type="project" value="TreeGrafter"/>
</dbReference>
<comment type="caution">
    <text evidence="11">The sequence shown here is derived from an EMBL/GenBank/DDBJ whole genome shotgun (WGS) entry which is preliminary data.</text>
</comment>
<dbReference type="InterPro" id="IPR006483">
    <property type="entry name" value="CRISPR-assoc_Cas3_HD"/>
</dbReference>
<evidence type="ECO:0000256" key="9">
    <source>
        <dbReference type="ARBA" id="ARBA00023118"/>
    </source>
</evidence>
<dbReference type="GO" id="GO:0016787">
    <property type="term" value="F:hydrolase activity"/>
    <property type="evidence" value="ECO:0007669"/>
    <property type="project" value="UniProtKB-KW"/>
</dbReference>
<evidence type="ECO:0000256" key="4">
    <source>
        <dbReference type="ARBA" id="ARBA00022723"/>
    </source>
</evidence>
<dbReference type="PANTHER" id="PTHR47963:SF9">
    <property type="entry name" value="CRISPR-ASSOCIATED ENDONUCLEASE_HELICASE CAS3"/>
    <property type="match status" value="1"/>
</dbReference>
<dbReference type="InterPro" id="IPR050547">
    <property type="entry name" value="DEAD_box_RNA_helicases"/>
</dbReference>
<dbReference type="OrthoDB" id="9810236at2"/>
<dbReference type="InterPro" id="IPR027417">
    <property type="entry name" value="P-loop_NTPase"/>
</dbReference>
<evidence type="ECO:0000256" key="8">
    <source>
        <dbReference type="ARBA" id="ARBA00022840"/>
    </source>
</evidence>
<feature type="domain" description="HD Cas3-type" evidence="10">
    <location>
        <begin position="29"/>
        <end position="235"/>
    </location>
</feature>